<dbReference type="CDD" id="cd00917">
    <property type="entry name" value="PG-PI_TP"/>
    <property type="match status" value="1"/>
</dbReference>
<evidence type="ECO:0000256" key="6">
    <source>
        <dbReference type="ARBA" id="ARBA00022729"/>
    </source>
</evidence>
<reference evidence="11" key="2">
    <citation type="submission" date="2015-01" db="EMBL/GenBank/DDBJ databases">
        <title>Evolutionary Origins and Diversification of the Mycorrhizal Mutualists.</title>
        <authorList>
            <consortium name="DOE Joint Genome Institute"/>
            <consortium name="Mycorrhizal Genomics Consortium"/>
            <person name="Kohler A."/>
            <person name="Kuo A."/>
            <person name="Nagy L.G."/>
            <person name="Floudas D."/>
            <person name="Copeland A."/>
            <person name="Barry K.W."/>
            <person name="Cichocki N."/>
            <person name="Veneault-Fourrey C."/>
            <person name="LaButti K."/>
            <person name="Lindquist E.A."/>
            <person name="Lipzen A."/>
            <person name="Lundell T."/>
            <person name="Morin E."/>
            <person name="Murat C."/>
            <person name="Riley R."/>
            <person name="Ohm R."/>
            <person name="Sun H."/>
            <person name="Tunlid A."/>
            <person name="Henrissat B."/>
            <person name="Grigoriev I.V."/>
            <person name="Hibbett D.S."/>
            <person name="Martin F."/>
        </authorList>
    </citation>
    <scope>NUCLEOTIDE SEQUENCE [LARGE SCALE GENOMIC DNA]</scope>
    <source>
        <strain evidence="11">Foug A</strain>
    </source>
</reference>
<evidence type="ECO:0000259" key="9">
    <source>
        <dbReference type="SMART" id="SM00737"/>
    </source>
</evidence>
<sequence>MVRVFSLSLLALLAGSAFANTQEVILDDPVYTLDSWEYTNCGNSDDVIQLESLSVSPDPPKPGQELTITAVGVALKPIKEGASADVVVKLGLIKLLQKTFDVCEEARTANASVQCPVEEGRYTVVQSVVLPKEIPRAKFTVSVRAYTADEEDMLCLDLAVNFLPQFPRPPFLGIW</sequence>
<dbReference type="InParanoid" id="A0A0C3E373"/>
<dbReference type="Pfam" id="PF02221">
    <property type="entry name" value="E1_DerP2_DerF2"/>
    <property type="match status" value="1"/>
</dbReference>
<keyword evidence="11" id="KW-1185">Reference proteome</keyword>
<evidence type="ECO:0000256" key="4">
    <source>
        <dbReference type="ARBA" id="ARBA00016056"/>
    </source>
</evidence>
<dbReference type="GO" id="GO:0032934">
    <property type="term" value="F:sterol binding"/>
    <property type="evidence" value="ECO:0007669"/>
    <property type="project" value="InterPro"/>
</dbReference>
<evidence type="ECO:0000313" key="10">
    <source>
        <dbReference type="EMBL" id="KIM67245.1"/>
    </source>
</evidence>
<evidence type="ECO:0000256" key="1">
    <source>
        <dbReference type="ARBA" id="ARBA00002053"/>
    </source>
</evidence>
<reference evidence="10 11" key="1">
    <citation type="submission" date="2014-04" db="EMBL/GenBank/DDBJ databases">
        <authorList>
            <consortium name="DOE Joint Genome Institute"/>
            <person name="Kuo A."/>
            <person name="Kohler A."/>
            <person name="Nagy L.G."/>
            <person name="Floudas D."/>
            <person name="Copeland A."/>
            <person name="Barry K.W."/>
            <person name="Cichocki N."/>
            <person name="Veneault-Fourrey C."/>
            <person name="LaButti K."/>
            <person name="Lindquist E.A."/>
            <person name="Lipzen A."/>
            <person name="Lundell T."/>
            <person name="Morin E."/>
            <person name="Murat C."/>
            <person name="Sun H."/>
            <person name="Tunlid A."/>
            <person name="Henrissat B."/>
            <person name="Grigoriev I.V."/>
            <person name="Hibbett D.S."/>
            <person name="Martin F."/>
            <person name="Nordberg H.P."/>
            <person name="Cantor M.N."/>
            <person name="Hua S.X."/>
        </authorList>
    </citation>
    <scope>NUCLEOTIDE SEQUENCE [LARGE SCALE GENOMIC DNA]</scope>
    <source>
        <strain evidence="10 11">Foug A</strain>
    </source>
</reference>
<dbReference type="InterPro" id="IPR033917">
    <property type="entry name" value="ML_PG-PI_TP"/>
</dbReference>
<gene>
    <name evidence="10" type="ORF">SCLCIDRAFT_1210755</name>
</gene>
<dbReference type="Proteomes" id="UP000053989">
    <property type="component" value="Unassembled WGS sequence"/>
</dbReference>
<dbReference type="Gene3D" id="2.70.220.10">
    <property type="entry name" value="Ganglioside GM2 activator"/>
    <property type="match status" value="2"/>
</dbReference>
<evidence type="ECO:0000256" key="3">
    <source>
        <dbReference type="ARBA" id="ARBA00011245"/>
    </source>
</evidence>
<dbReference type="FunCoup" id="A0A0C3E373">
    <property type="interactions" value="1"/>
</dbReference>
<feature type="chain" id="PRO_5002163681" description="Phosphatidylglycerol/phosphatidylinositol transfer protein" evidence="8">
    <location>
        <begin position="20"/>
        <end position="175"/>
    </location>
</feature>
<name>A0A0C3E373_9AGAM</name>
<keyword evidence="6 8" id="KW-0732">Signal</keyword>
<dbReference type="SMART" id="SM00737">
    <property type="entry name" value="ML"/>
    <property type="match status" value="1"/>
</dbReference>
<comment type="subunit">
    <text evidence="3">Monomer.</text>
</comment>
<protein>
    <recommendedName>
        <fullName evidence="4">Phosphatidylglycerol/phosphatidylinositol transfer protein</fullName>
    </recommendedName>
</protein>
<keyword evidence="7" id="KW-0445">Lipid transport</keyword>
<evidence type="ECO:0000313" key="11">
    <source>
        <dbReference type="Proteomes" id="UP000053989"/>
    </source>
</evidence>
<dbReference type="PANTHER" id="PTHR11306">
    <property type="entry name" value="NIEMANN PICK TYPE C2 PROTEIN NPC2-RELATED"/>
    <property type="match status" value="1"/>
</dbReference>
<comment type="similarity">
    <text evidence="2">Belongs to the NPC2 family.</text>
</comment>
<feature type="signal peptide" evidence="8">
    <location>
        <begin position="1"/>
        <end position="19"/>
    </location>
</feature>
<dbReference type="STRING" id="1036808.A0A0C3E373"/>
<dbReference type="InterPro" id="IPR003172">
    <property type="entry name" value="ML_dom"/>
</dbReference>
<keyword evidence="5" id="KW-0813">Transport</keyword>
<evidence type="ECO:0000256" key="2">
    <source>
        <dbReference type="ARBA" id="ARBA00006370"/>
    </source>
</evidence>
<organism evidence="10 11">
    <name type="scientific">Scleroderma citrinum Foug A</name>
    <dbReference type="NCBI Taxonomy" id="1036808"/>
    <lineage>
        <taxon>Eukaryota</taxon>
        <taxon>Fungi</taxon>
        <taxon>Dikarya</taxon>
        <taxon>Basidiomycota</taxon>
        <taxon>Agaricomycotina</taxon>
        <taxon>Agaricomycetes</taxon>
        <taxon>Agaricomycetidae</taxon>
        <taxon>Boletales</taxon>
        <taxon>Sclerodermatineae</taxon>
        <taxon>Sclerodermataceae</taxon>
        <taxon>Scleroderma</taxon>
    </lineage>
</organism>
<feature type="domain" description="MD-2-related lipid-recognition" evidence="9">
    <location>
        <begin position="38"/>
        <end position="160"/>
    </location>
</feature>
<dbReference type="InterPro" id="IPR039670">
    <property type="entry name" value="NPC2-like"/>
</dbReference>
<evidence type="ECO:0000256" key="5">
    <source>
        <dbReference type="ARBA" id="ARBA00022448"/>
    </source>
</evidence>
<evidence type="ECO:0000256" key="7">
    <source>
        <dbReference type="ARBA" id="ARBA00023055"/>
    </source>
</evidence>
<dbReference type="HOGENOM" id="CLU_097982_3_0_1"/>
<comment type="function">
    <text evidence="1">Catalyzes the intermembrane transfer of phosphatidylglycerol and phosphatidylinositol.</text>
</comment>
<dbReference type="AlphaFoldDB" id="A0A0C3E373"/>
<dbReference type="InterPro" id="IPR036846">
    <property type="entry name" value="GM2-AP_sf"/>
</dbReference>
<accession>A0A0C3E373</accession>
<dbReference type="FunFam" id="2.70.220.10:FF:000004">
    <property type="entry name" value="Related to phosphatidylglycerol/phosphatidylinositol transfer protein"/>
    <property type="match status" value="1"/>
</dbReference>
<dbReference type="EMBL" id="KN822014">
    <property type="protein sequence ID" value="KIM67245.1"/>
    <property type="molecule type" value="Genomic_DNA"/>
</dbReference>
<evidence type="ECO:0000256" key="8">
    <source>
        <dbReference type="SAM" id="SignalP"/>
    </source>
</evidence>
<dbReference type="SUPFAM" id="SSF81296">
    <property type="entry name" value="E set domains"/>
    <property type="match status" value="1"/>
</dbReference>
<proteinExistence type="inferred from homology"/>
<dbReference type="PANTHER" id="PTHR11306:SF0">
    <property type="entry name" value="PHOSPHATIDYLGLYCEROL_PHOSPHATIDYLINOSITOL TRANSFER PROTEIN"/>
    <property type="match status" value="1"/>
</dbReference>
<dbReference type="OrthoDB" id="6409159at2759"/>
<dbReference type="GO" id="GO:0032366">
    <property type="term" value="P:intracellular sterol transport"/>
    <property type="evidence" value="ECO:0007669"/>
    <property type="project" value="InterPro"/>
</dbReference>
<dbReference type="InterPro" id="IPR014756">
    <property type="entry name" value="Ig_E-set"/>
</dbReference>